<dbReference type="Proteomes" id="UP000198417">
    <property type="component" value="Unassembled WGS sequence"/>
</dbReference>
<reference evidence="2 3" key="1">
    <citation type="submission" date="2017-06" db="EMBL/GenBank/DDBJ databases">
        <authorList>
            <person name="Kim H.J."/>
            <person name="Triplett B.A."/>
        </authorList>
    </citation>
    <scope>NUCLEOTIDE SEQUENCE [LARGE SCALE GENOMIC DNA]</scope>
    <source>
        <strain evidence="2 3">DSM 29052</strain>
    </source>
</reference>
<evidence type="ECO:0000313" key="3">
    <source>
        <dbReference type="Proteomes" id="UP000198417"/>
    </source>
</evidence>
<keyword evidence="3" id="KW-1185">Reference proteome</keyword>
<dbReference type="EMBL" id="FZNN01000022">
    <property type="protein sequence ID" value="SNR76844.1"/>
    <property type="molecule type" value="Genomic_DNA"/>
</dbReference>
<dbReference type="Pfam" id="PF01636">
    <property type="entry name" value="APH"/>
    <property type="match status" value="1"/>
</dbReference>
<dbReference type="RefSeq" id="WP_089273146.1">
    <property type="nucleotide sequence ID" value="NZ_FZNN01000022.1"/>
</dbReference>
<feature type="domain" description="Aminoglycoside phosphotransferase" evidence="1">
    <location>
        <begin position="16"/>
        <end position="199"/>
    </location>
</feature>
<dbReference type="InterPro" id="IPR002575">
    <property type="entry name" value="Aminoglycoside_PTrfase"/>
</dbReference>
<dbReference type="Gene3D" id="3.90.1200.10">
    <property type="match status" value="1"/>
</dbReference>
<dbReference type="OrthoDB" id="7326703at2"/>
<keyword evidence="2" id="KW-0808">Transferase</keyword>
<proteinExistence type="predicted"/>
<accession>A0A238Z1X7</accession>
<dbReference type="GO" id="GO:0016740">
    <property type="term" value="F:transferase activity"/>
    <property type="evidence" value="ECO:0007669"/>
    <property type="project" value="UniProtKB-KW"/>
</dbReference>
<evidence type="ECO:0000313" key="2">
    <source>
        <dbReference type="EMBL" id="SNR76844.1"/>
    </source>
</evidence>
<gene>
    <name evidence="2" type="ORF">SAMN06265370_1229</name>
</gene>
<protein>
    <submittedName>
        <fullName evidence="2">Phosphotransferase enzyme family protein</fullName>
    </submittedName>
</protein>
<dbReference type="InterPro" id="IPR011009">
    <property type="entry name" value="Kinase-like_dom_sf"/>
</dbReference>
<sequence length="236" mass="26229">MERPPIERWGIAAELVPLVGGHRNLVFKTAGLGFGRELVFKSTQRPEAAMRWLAGVQEIARATGFVVPEQMAGRNGHLVEEGWICENFVEGEAFSPQDVPSVLPLVLALHGATAGVPQRPGFLSSHDLIQESYGGDVDLRAMPIDLVSSCREAWLTVSERMYAVIHGDLNSGNLIRCPDGRVSLIDWDECRRDLVLFDIEPLRGGDEEERRARLAWEVACSWLIEPVHARQIATRL</sequence>
<organism evidence="2 3">
    <name type="scientific">Puniceibacterium sediminis</name>
    <dbReference type="NCBI Taxonomy" id="1608407"/>
    <lineage>
        <taxon>Bacteria</taxon>
        <taxon>Pseudomonadati</taxon>
        <taxon>Pseudomonadota</taxon>
        <taxon>Alphaproteobacteria</taxon>
        <taxon>Rhodobacterales</taxon>
        <taxon>Paracoccaceae</taxon>
        <taxon>Puniceibacterium</taxon>
    </lineage>
</organism>
<dbReference type="AlphaFoldDB" id="A0A238Z1X7"/>
<evidence type="ECO:0000259" key="1">
    <source>
        <dbReference type="Pfam" id="PF01636"/>
    </source>
</evidence>
<name>A0A238Z1X7_9RHOB</name>
<dbReference type="SUPFAM" id="SSF56112">
    <property type="entry name" value="Protein kinase-like (PK-like)"/>
    <property type="match status" value="1"/>
</dbReference>